<evidence type="ECO:0000313" key="1">
    <source>
        <dbReference type="EMBL" id="BAQ22797.1"/>
    </source>
</evidence>
<dbReference type="Proteomes" id="UP000204657">
    <property type="component" value="Segment"/>
</dbReference>
<organism evidence="1 2">
    <name type="scientific">Edwardsiella phage PEi20</name>
    <dbReference type="NCBI Taxonomy" id="1608310"/>
    <lineage>
        <taxon>Viruses</taxon>
        <taxon>Duplodnaviria</taxon>
        <taxon>Heunggongvirae</taxon>
        <taxon>Uroviricota</taxon>
        <taxon>Caudoviricetes</taxon>
        <taxon>Pantevenvirales</taxon>
        <taxon>Straboviridae</taxon>
        <taxon>Tevenvirinae</taxon>
        <taxon>Kanagawavirus</taxon>
        <taxon>Kanagawavirus pei20</taxon>
    </lineage>
</organism>
<dbReference type="KEGG" id="vg:26519244"/>
<proteinExistence type="predicted"/>
<accession>A0A0B6VL40</accession>
<dbReference type="OrthoDB" id="20805at10239"/>
<dbReference type="EMBL" id="AP014714">
    <property type="protein sequence ID" value="BAQ22797.1"/>
    <property type="molecule type" value="Genomic_DNA"/>
</dbReference>
<name>A0A0B6VL40_9CAUD</name>
<reference evidence="1 2" key="1">
    <citation type="submission" date="2015-02" db="EMBL/GenBank/DDBJ databases">
        <title>Complete genome sequences of Edwardsiella bacteriophages, PEi20 and PEi26.</title>
        <authorList>
            <person name="Yasuike M."/>
            <person name="Nishiki I."/>
            <person name="Iwasaki Y."/>
            <person name="Nakamura Y."/>
            <person name="Fujiwara A."/>
            <person name="Hassan E.S."/>
            <person name="Mahmoud M.M."/>
            <person name="Kawato Y."/>
            <person name="Nagai S."/>
            <person name="Kobayashi T."/>
            <person name="Ototake M."/>
            <person name="Nakai T."/>
        </authorList>
    </citation>
    <scope>NUCLEOTIDE SEQUENCE [LARGE SCALE GENOMIC DNA]</scope>
</reference>
<protein>
    <submittedName>
        <fullName evidence="1">Uncharacterized protein</fullName>
    </submittedName>
</protein>
<dbReference type="GeneID" id="26519244"/>
<dbReference type="RefSeq" id="YP_009190305.1">
    <property type="nucleotide sequence ID" value="NC_028683.1"/>
</dbReference>
<evidence type="ECO:0000313" key="2">
    <source>
        <dbReference type="Proteomes" id="UP000204657"/>
    </source>
</evidence>
<keyword evidence="2" id="KW-1185">Reference proteome</keyword>
<sequence>MNLDMQKIYEKLTPEQKAAADHFAQNMHLGFQKTNWAEEMAIENRRKAEAIARGIWTVETKIADNGCSVEVSAVIKGSHGEKSWGWHDDGKTKHVVLRVADLYQKTPVLRSIIDLAEDEARRICRIKN</sequence>